<dbReference type="EMBL" id="CP022760">
    <property type="protein sequence ID" value="AXV83805.1"/>
    <property type="molecule type" value="Genomic_DNA"/>
</dbReference>
<accession>A0AAD0SB90</accession>
<dbReference type="Proteomes" id="UP000261758">
    <property type="component" value="Plasmid unnamed"/>
</dbReference>
<proteinExistence type="predicted"/>
<evidence type="ECO:0000256" key="1">
    <source>
        <dbReference type="SAM" id="MobiDB-lite"/>
    </source>
</evidence>
<organism evidence="2 3">
    <name type="scientific">Ralstonia solanacearum</name>
    <name type="common">Pseudomonas solanacearum</name>
    <dbReference type="NCBI Taxonomy" id="305"/>
    <lineage>
        <taxon>Bacteria</taxon>
        <taxon>Pseudomonadati</taxon>
        <taxon>Pseudomonadota</taxon>
        <taxon>Betaproteobacteria</taxon>
        <taxon>Burkholderiales</taxon>
        <taxon>Burkholderiaceae</taxon>
        <taxon>Ralstonia</taxon>
        <taxon>Ralstonia solanacearum species complex</taxon>
    </lineage>
</organism>
<protein>
    <submittedName>
        <fullName evidence="2">Uncharacterized protein</fullName>
    </submittedName>
</protein>
<feature type="compositionally biased region" description="Low complexity" evidence="1">
    <location>
        <begin position="38"/>
        <end position="54"/>
    </location>
</feature>
<gene>
    <name evidence="2" type="ORF">CJO77_19760</name>
</gene>
<feature type="region of interest" description="Disordered" evidence="1">
    <location>
        <begin position="1"/>
        <end position="67"/>
    </location>
</feature>
<evidence type="ECO:0000313" key="2">
    <source>
        <dbReference type="EMBL" id="AXV83805.1"/>
    </source>
</evidence>
<evidence type="ECO:0000313" key="3">
    <source>
        <dbReference type="Proteomes" id="UP000261758"/>
    </source>
</evidence>
<keyword evidence="2" id="KW-0614">Plasmid</keyword>
<reference evidence="2 3" key="1">
    <citation type="submission" date="2017-08" db="EMBL/GenBank/DDBJ databases">
        <title>Genome sequences of Ralstonia solanacearum Species Complex (RSSC) isolated from Potato bacterial wilts in Korea.</title>
        <authorList>
            <person name="Cho H."/>
            <person name="Song E.-S."/>
            <person name="Lee Y.K."/>
            <person name="Lee S."/>
            <person name="Lee S.-W."/>
            <person name="Jo A."/>
            <person name="Kim J.-G."/>
            <person name="Hwang I."/>
        </authorList>
    </citation>
    <scope>NUCLEOTIDE SEQUENCE [LARGE SCALE GENOMIC DNA]</scope>
    <source>
        <strain evidence="2 3">T98</strain>
        <plasmid evidence="2 3">unnamed</plasmid>
    </source>
</reference>
<sequence length="86" mass="8602">MVGSALYQGRGEAGIAPTPGGQAASGPSQGDLATVYHQGSDSATSAQATSQGATVRRGTIRRSMHAKNTSIAGQATFKYGSATAIF</sequence>
<dbReference type="AlphaFoldDB" id="A0AAD0SB90"/>
<geneLocation type="plasmid" evidence="2 3">
    <name>unnamed</name>
</geneLocation>
<name>A0AAD0SB90_RALSL</name>